<keyword evidence="7" id="KW-1185">Reference proteome</keyword>
<dbReference type="SFLD" id="SFLDS00029">
    <property type="entry name" value="Radical_SAM"/>
    <property type="match status" value="1"/>
</dbReference>
<dbReference type="InterPro" id="IPR013785">
    <property type="entry name" value="Aldolase_TIM"/>
</dbReference>
<proteinExistence type="predicted"/>
<dbReference type="RefSeq" id="WP_102378838.1">
    <property type="nucleotide sequence ID" value="NZ_AP025564.1"/>
</dbReference>
<dbReference type="InterPro" id="IPR050377">
    <property type="entry name" value="Radical_SAM_PqqE_MftC-like"/>
</dbReference>
<dbReference type="SUPFAM" id="SSF102114">
    <property type="entry name" value="Radical SAM enzymes"/>
    <property type="match status" value="1"/>
</dbReference>
<evidence type="ECO:0000256" key="4">
    <source>
        <dbReference type="ARBA" id="ARBA00023014"/>
    </source>
</evidence>
<dbReference type="CDD" id="cd01335">
    <property type="entry name" value="Radical_SAM"/>
    <property type="match status" value="1"/>
</dbReference>
<dbReference type="Pfam" id="PF13186">
    <property type="entry name" value="SPASM"/>
    <property type="match status" value="1"/>
</dbReference>
<evidence type="ECO:0000256" key="3">
    <source>
        <dbReference type="ARBA" id="ARBA00023004"/>
    </source>
</evidence>
<evidence type="ECO:0000256" key="2">
    <source>
        <dbReference type="ARBA" id="ARBA00022723"/>
    </source>
</evidence>
<keyword evidence="1" id="KW-0949">S-adenosyl-L-methionine</keyword>
<accession>A0ABN6MBZ2</accession>
<dbReference type="NCBIfam" id="TIGR04085">
    <property type="entry name" value="rSAM_more_4Fe4S"/>
    <property type="match status" value="1"/>
</dbReference>
<evidence type="ECO:0000313" key="7">
    <source>
        <dbReference type="Proteomes" id="UP001320544"/>
    </source>
</evidence>
<dbReference type="SFLD" id="SFLDG01386">
    <property type="entry name" value="main_SPASM_domain-containing"/>
    <property type="match status" value="1"/>
</dbReference>
<evidence type="ECO:0000313" key="6">
    <source>
        <dbReference type="EMBL" id="BDE95537.1"/>
    </source>
</evidence>
<dbReference type="SFLD" id="SFLDG01067">
    <property type="entry name" value="SPASM/twitch_domain_containing"/>
    <property type="match status" value="1"/>
</dbReference>
<dbReference type="PANTHER" id="PTHR11228">
    <property type="entry name" value="RADICAL SAM DOMAIN PROTEIN"/>
    <property type="match status" value="1"/>
</dbReference>
<dbReference type="Pfam" id="PF04055">
    <property type="entry name" value="Radical_SAM"/>
    <property type="match status" value="1"/>
</dbReference>
<reference evidence="6 7" key="1">
    <citation type="submission" date="2022-01" db="EMBL/GenBank/DDBJ databases">
        <title>Novel bile acid biosynthetic pathways are enriched in the microbiome of centenarians.</title>
        <authorList>
            <person name="Sato Y."/>
            <person name="Atarashi K."/>
            <person name="Plichta R.D."/>
            <person name="Arai Y."/>
            <person name="Sasajima S."/>
            <person name="Kearney M.S."/>
            <person name="Suda W."/>
            <person name="Takeshita K."/>
            <person name="Sasaki T."/>
            <person name="Okamoto S."/>
            <person name="Skelly N.A."/>
            <person name="Okamura Y."/>
            <person name="Vlamakis H."/>
            <person name="Li Y."/>
            <person name="Tanoue T."/>
            <person name="Takei H."/>
            <person name="Nittono H."/>
            <person name="Narushima S."/>
            <person name="Irie J."/>
            <person name="Itoh H."/>
            <person name="Moriya K."/>
            <person name="Sugiura Y."/>
            <person name="Suematsu M."/>
            <person name="Moritoki N."/>
            <person name="Shibata S."/>
            <person name="Littman R.D."/>
            <person name="Fischbach A.M."/>
            <person name="Uwamino Y."/>
            <person name="Inoue T."/>
            <person name="Honda A."/>
            <person name="Hattori M."/>
            <person name="Murai T."/>
            <person name="Xavier J.R."/>
            <person name="Hirose N."/>
            <person name="Honda K."/>
        </authorList>
    </citation>
    <scope>NUCLEOTIDE SEQUENCE [LARGE SCALE GENOMIC DNA]</scope>
    <source>
        <strain evidence="6 7">CE91-St30</strain>
    </source>
</reference>
<dbReference type="InterPro" id="IPR058240">
    <property type="entry name" value="rSAM_sf"/>
</dbReference>
<evidence type="ECO:0000256" key="1">
    <source>
        <dbReference type="ARBA" id="ARBA00022691"/>
    </source>
</evidence>
<organism evidence="6 7">
    <name type="scientific">Raoultibacter timonensis</name>
    <dbReference type="NCBI Taxonomy" id="1907662"/>
    <lineage>
        <taxon>Bacteria</taxon>
        <taxon>Bacillati</taxon>
        <taxon>Actinomycetota</taxon>
        <taxon>Coriobacteriia</taxon>
        <taxon>Eggerthellales</taxon>
        <taxon>Eggerthellaceae</taxon>
        <taxon>Raoultibacter</taxon>
    </lineage>
</organism>
<keyword evidence="2" id="KW-0479">Metal-binding</keyword>
<name>A0ABN6MBZ2_9ACTN</name>
<dbReference type="InterPro" id="IPR006638">
    <property type="entry name" value="Elp3/MiaA/NifB-like_rSAM"/>
</dbReference>
<dbReference type="PANTHER" id="PTHR11228:SF7">
    <property type="entry name" value="PQQA PEPTIDE CYCLASE"/>
    <property type="match status" value="1"/>
</dbReference>
<dbReference type="InterPro" id="IPR007197">
    <property type="entry name" value="rSAM"/>
</dbReference>
<dbReference type="PROSITE" id="PS51918">
    <property type="entry name" value="RADICAL_SAM"/>
    <property type="match status" value="1"/>
</dbReference>
<evidence type="ECO:0000259" key="5">
    <source>
        <dbReference type="PROSITE" id="PS51918"/>
    </source>
</evidence>
<dbReference type="Proteomes" id="UP001320544">
    <property type="component" value="Chromosome"/>
</dbReference>
<sequence>MRFGDQAVMFDFEGIPMIGNLNTGYAIGLTAEGRDICQRLMHEDVPPAEIVAVDEALFQHLGIGGFFGYKKPDDSLKSAYVHITQRCNLQCVGCYSLDDDRNRLADAPTEKINHAISQLASAGVEQIVISGGEPFLRDDLAAIAAYAKIECGIPSVVVLSNGIGLDAHQLKRVAPFVDRVSISFDGCTASSPAYIRGQQRYPELVRAIEAVKAANIPAHMIATIHAKNIDDVRGYLDLAERLGVTVSFSLLSCSCDDAALGELVPRETELRKLGRSMLTVGEGGPMPVSDSPIGANLTVKSSCGAGRGMVSVAADGTVYPCHMLHRKELAMGNLFSDSMHSALSSEVGQGFRSLNTKDFEGCAECEYELLCGGGCRARSLFGFGNLRSPDAYCVMMKEFFSGYGEMVKAAVAMQGRR</sequence>
<dbReference type="InterPro" id="IPR023885">
    <property type="entry name" value="4Fe4S-binding_SPASM_dom"/>
</dbReference>
<dbReference type="EMBL" id="AP025564">
    <property type="protein sequence ID" value="BDE95537.1"/>
    <property type="molecule type" value="Genomic_DNA"/>
</dbReference>
<protein>
    <recommendedName>
        <fullName evidence="5">Radical SAM core domain-containing protein</fullName>
    </recommendedName>
</protein>
<feature type="domain" description="Radical SAM core" evidence="5">
    <location>
        <begin position="73"/>
        <end position="286"/>
    </location>
</feature>
<dbReference type="SMART" id="SM00729">
    <property type="entry name" value="Elp3"/>
    <property type="match status" value="1"/>
</dbReference>
<gene>
    <name evidence="6" type="ORF">CE91St30_08700</name>
</gene>
<keyword evidence="4" id="KW-0411">Iron-sulfur</keyword>
<dbReference type="Gene3D" id="3.20.20.70">
    <property type="entry name" value="Aldolase class I"/>
    <property type="match status" value="1"/>
</dbReference>
<keyword evidence="3" id="KW-0408">Iron</keyword>